<name>A0A929PUF1_9SPHI</name>
<protein>
    <submittedName>
        <fullName evidence="4">Outer membrane beta-barrel protein</fullName>
    </submittedName>
</protein>
<feature type="signal peptide" evidence="2">
    <location>
        <begin position="1"/>
        <end position="22"/>
    </location>
</feature>
<feature type="compositionally biased region" description="Polar residues" evidence="1">
    <location>
        <begin position="457"/>
        <end position="475"/>
    </location>
</feature>
<dbReference type="SUPFAM" id="SSF56935">
    <property type="entry name" value="Porins"/>
    <property type="match status" value="1"/>
</dbReference>
<feature type="region of interest" description="Disordered" evidence="1">
    <location>
        <begin position="434"/>
        <end position="475"/>
    </location>
</feature>
<keyword evidence="2" id="KW-0732">Signal</keyword>
<dbReference type="Proteomes" id="UP000622475">
    <property type="component" value="Unassembled WGS sequence"/>
</dbReference>
<sequence>MNIKPIVLLIGLLTGCSLIASAQKKDTTALKQVDVKGATAPLPKKLSDSILVGTVTGTLKDSLHNYVLRSATVTIYRAADNELVGFQLTNNYGKFTFKQVPVGIPLKIIGSHVSYKDSEKKFLIPKNTKTIELGTVTIDRTDRVLKEVAIKASVPPMQMRGDTLEFNAAAFKLDTNAVIDDLLRKLTGVTIWADGKITVNGRPISRLLVDGKEFFGGAKIALQNIPKNSVQKIQVYQVDKEKDPAYAQSEVNVVLKKDKKKGTFGKIGVGGGTSRHYQADGMMAYFSPQTQASVVGAFNDINKTASSVSSMMEFNSFKGGSNINDDNHSDFRRDGRNIFRGGGFTMSHDLNQETDTRKRSNRQNMLRGELFYNNSSNTIISNSNTLTSLGTAGNLNQTSSNTSDNTNWGLRSNGSYSKSYLHGSLYASYNFSSRGANSKGEQMSNSFNDDTQRQTENRSTNNNSNDGRNFSLSLRGNTNRYFEPKTNRYKSANLSFAYTFGADDSNSDTRRLTSFTSNVASENRNFDRTYANRSNSTQHTLNTNLGQLLDLLIHRNRIRWDISVGNTLNVSNRAERNDVNDLITGTVGQYQPNTGLTNNSTLTTVNERPSITFSRSFSKSFENRFYKSLSFYINAQAEAFSQRNTALQSVQNIQRSYFNFVPSATVRHSNDQYGNYRAEYSLNYSTSVNYPSIFQIAPLADNSDLNSIPLVNLKLKPTYRHGLNFSYDYNSQVPKNDFNAELRLSAAQIERNITDSVFYDALNRTVRKYVNGKTNRNFRYEGNLNRTIKIKNHQFEGSFESGAGYDLFNSFVNGQDYDTRQASWNTAARVIYYLSSTWSGGVGEYYSGNKTFQGDLSQLTSYTWTTNFGFAFAFPGSFFCNTKVNFNNTKSSAQADNIYYTIWNADFGYRFFKNASGEIKLSALDILHQNRGLQNYVSNNTITQRTSNVLTQYFMLTFAYYPRGFGPRK</sequence>
<dbReference type="PROSITE" id="PS51257">
    <property type="entry name" value="PROKAR_LIPOPROTEIN"/>
    <property type="match status" value="1"/>
</dbReference>
<dbReference type="InterPro" id="IPR041700">
    <property type="entry name" value="OMP_b-brl_3"/>
</dbReference>
<dbReference type="SUPFAM" id="SSF49464">
    <property type="entry name" value="Carboxypeptidase regulatory domain-like"/>
    <property type="match status" value="1"/>
</dbReference>
<evidence type="ECO:0000256" key="1">
    <source>
        <dbReference type="SAM" id="MobiDB-lite"/>
    </source>
</evidence>
<dbReference type="EMBL" id="JADFFL010000001">
    <property type="protein sequence ID" value="MBE9660693.1"/>
    <property type="molecule type" value="Genomic_DNA"/>
</dbReference>
<organism evidence="4 5">
    <name type="scientific">Mucilaginibacter myungsuensis</name>
    <dbReference type="NCBI Taxonomy" id="649104"/>
    <lineage>
        <taxon>Bacteria</taxon>
        <taxon>Pseudomonadati</taxon>
        <taxon>Bacteroidota</taxon>
        <taxon>Sphingobacteriia</taxon>
        <taxon>Sphingobacteriales</taxon>
        <taxon>Sphingobacteriaceae</taxon>
        <taxon>Mucilaginibacter</taxon>
    </lineage>
</organism>
<evidence type="ECO:0000256" key="2">
    <source>
        <dbReference type="SAM" id="SignalP"/>
    </source>
</evidence>
<gene>
    <name evidence="4" type="ORF">IRJ16_02255</name>
</gene>
<feature type="domain" description="Outer membrane protein beta-barrel" evidence="3">
    <location>
        <begin position="492"/>
        <end position="860"/>
    </location>
</feature>
<dbReference type="Pfam" id="PF14905">
    <property type="entry name" value="OMP_b-brl_3"/>
    <property type="match status" value="1"/>
</dbReference>
<accession>A0A929PUF1</accession>
<reference evidence="4" key="1">
    <citation type="submission" date="2020-10" db="EMBL/GenBank/DDBJ databases">
        <title>Mucilaginibacter mali sp. nov., isolated from rhizosphere soil of apple orchard.</title>
        <authorList>
            <person name="Lee J.-S."/>
            <person name="Kim H.S."/>
            <person name="Kim J.-S."/>
        </authorList>
    </citation>
    <scope>NUCLEOTIDE SEQUENCE</scope>
    <source>
        <strain evidence="4">KCTC 22746</strain>
    </source>
</reference>
<keyword evidence="5" id="KW-1185">Reference proteome</keyword>
<dbReference type="RefSeq" id="WP_194109887.1">
    <property type="nucleotide sequence ID" value="NZ_JADFFL010000001.1"/>
</dbReference>
<evidence type="ECO:0000313" key="5">
    <source>
        <dbReference type="Proteomes" id="UP000622475"/>
    </source>
</evidence>
<comment type="caution">
    <text evidence="4">The sequence shown here is derived from an EMBL/GenBank/DDBJ whole genome shotgun (WGS) entry which is preliminary data.</text>
</comment>
<dbReference type="AlphaFoldDB" id="A0A929PUF1"/>
<feature type="chain" id="PRO_5036723762" evidence="2">
    <location>
        <begin position="23"/>
        <end position="969"/>
    </location>
</feature>
<feature type="region of interest" description="Disordered" evidence="1">
    <location>
        <begin position="342"/>
        <end position="363"/>
    </location>
</feature>
<proteinExistence type="predicted"/>
<evidence type="ECO:0000259" key="3">
    <source>
        <dbReference type="Pfam" id="PF14905"/>
    </source>
</evidence>
<evidence type="ECO:0000313" key="4">
    <source>
        <dbReference type="EMBL" id="MBE9660693.1"/>
    </source>
</evidence>
<feature type="compositionally biased region" description="Polar residues" evidence="1">
    <location>
        <begin position="434"/>
        <end position="449"/>
    </location>
</feature>
<dbReference type="InterPro" id="IPR008969">
    <property type="entry name" value="CarboxyPept-like_regulatory"/>
</dbReference>